<evidence type="ECO:0000259" key="4">
    <source>
        <dbReference type="Pfam" id="PF16135"/>
    </source>
</evidence>
<dbReference type="Proteomes" id="UP001293254">
    <property type="component" value="Unassembled WGS sequence"/>
</dbReference>
<sequence length="451" mass="49722">MKLKSSYQLEEISRPTLLITADTSFQDKGYKRPNTFLDNSCRQEPECGGQWLSNVYGEELFPCKKQAVDVPITMPESGIIMCNALPQENSSGFQSVLNEDMDQLFGRGIVLGTDGSDVKRRVSDEQFEKDSSVSLSVSDAMKDLDSGVSFVGIGNVEVDLVKDPENRLHTCGDHELDQAYTRGTEKTFTSMRGSCGKEGGSVTLMGRSYDNGVANIRLMDLVSRKGTNNAIPMTNSYNKQGSSFISFGSYDDVMEALARPISSYSLLYEQPSVGRFEMASKQEVDVPIGNVVVSTSPVPKSRLESTYRSKSEKKPARKEAPHHFLTNVKSLTNTGMLDGVSVRYISGSREELHGIIKGSGYLCGCQSCNYSEVLNAYEFERHAGCKTSHPNNHIHFENGKTIHHIVQELKTTPQSMLIDAIQTLTGSVVNQKAPSASKESFKAKEELDLCY</sequence>
<evidence type="ECO:0000256" key="2">
    <source>
        <dbReference type="ARBA" id="ARBA00023242"/>
    </source>
</evidence>
<gene>
    <name evidence="5" type="ORF">Salat_0974600</name>
</gene>
<comment type="caution">
    <text evidence="5">The sequence shown here is derived from an EMBL/GenBank/DDBJ whole genome shotgun (WGS) entry which is preliminary data.</text>
</comment>
<dbReference type="GO" id="GO:0003682">
    <property type="term" value="F:chromatin binding"/>
    <property type="evidence" value="ECO:0007669"/>
    <property type="project" value="TreeGrafter"/>
</dbReference>
<proteinExistence type="predicted"/>
<dbReference type="PANTHER" id="PTHR47025">
    <property type="entry name" value="AUTOIMMUNE REGULATOR"/>
    <property type="match status" value="1"/>
</dbReference>
<feature type="compositionally biased region" description="Basic and acidic residues" evidence="3">
    <location>
        <begin position="301"/>
        <end position="321"/>
    </location>
</feature>
<feature type="region of interest" description="Disordered" evidence="3">
    <location>
        <begin position="299"/>
        <end position="321"/>
    </location>
</feature>
<feature type="domain" description="Tify" evidence="4">
    <location>
        <begin position="354"/>
        <end position="409"/>
    </location>
</feature>
<reference evidence="5" key="2">
    <citation type="journal article" date="2024" name="Plant">
        <title>Genomic evolution and insights into agronomic trait innovations of Sesamum species.</title>
        <authorList>
            <person name="Miao H."/>
            <person name="Wang L."/>
            <person name="Qu L."/>
            <person name="Liu H."/>
            <person name="Sun Y."/>
            <person name="Le M."/>
            <person name="Wang Q."/>
            <person name="Wei S."/>
            <person name="Zheng Y."/>
            <person name="Lin W."/>
            <person name="Duan Y."/>
            <person name="Cao H."/>
            <person name="Xiong S."/>
            <person name="Wang X."/>
            <person name="Wei L."/>
            <person name="Li C."/>
            <person name="Ma Q."/>
            <person name="Ju M."/>
            <person name="Zhao R."/>
            <person name="Li G."/>
            <person name="Mu C."/>
            <person name="Tian Q."/>
            <person name="Mei H."/>
            <person name="Zhang T."/>
            <person name="Gao T."/>
            <person name="Zhang H."/>
        </authorList>
    </citation>
    <scope>NUCLEOTIDE SEQUENCE</scope>
    <source>
        <strain evidence="5">3651</strain>
    </source>
</reference>
<evidence type="ECO:0000313" key="6">
    <source>
        <dbReference type="Proteomes" id="UP001293254"/>
    </source>
</evidence>
<dbReference type="GO" id="GO:0045944">
    <property type="term" value="P:positive regulation of transcription by RNA polymerase II"/>
    <property type="evidence" value="ECO:0007669"/>
    <property type="project" value="TreeGrafter"/>
</dbReference>
<reference evidence="5" key="1">
    <citation type="submission" date="2020-06" db="EMBL/GenBank/DDBJ databases">
        <authorList>
            <person name="Li T."/>
            <person name="Hu X."/>
            <person name="Zhang T."/>
            <person name="Song X."/>
            <person name="Zhang H."/>
            <person name="Dai N."/>
            <person name="Sheng W."/>
            <person name="Hou X."/>
            <person name="Wei L."/>
        </authorList>
    </citation>
    <scope>NUCLEOTIDE SEQUENCE</scope>
    <source>
        <strain evidence="5">3651</strain>
        <tissue evidence="5">Leaf</tissue>
    </source>
</reference>
<dbReference type="GO" id="GO:0005634">
    <property type="term" value="C:nucleus"/>
    <property type="evidence" value="ECO:0007669"/>
    <property type="project" value="UniProtKB-SubCell"/>
</dbReference>
<evidence type="ECO:0000313" key="5">
    <source>
        <dbReference type="EMBL" id="KAK4432125.1"/>
    </source>
</evidence>
<dbReference type="GO" id="GO:0042393">
    <property type="term" value="F:histone binding"/>
    <property type="evidence" value="ECO:0007669"/>
    <property type="project" value="TreeGrafter"/>
</dbReference>
<protein>
    <recommendedName>
        <fullName evidence="4">Tify domain-containing protein</fullName>
    </recommendedName>
</protein>
<evidence type="ECO:0000256" key="1">
    <source>
        <dbReference type="ARBA" id="ARBA00004123"/>
    </source>
</evidence>
<evidence type="ECO:0000256" key="3">
    <source>
        <dbReference type="SAM" id="MobiDB-lite"/>
    </source>
</evidence>
<comment type="subcellular location">
    <subcellularLocation>
        <location evidence="1">Nucleus</location>
    </subcellularLocation>
</comment>
<dbReference type="InterPro" id="IPR032308">
    <property type="entry name" value="TDBD"/>
</dbReference>
<dbReference type="PANTHER" id="PTHR47025:SF10">
    <property type="entry name" value="DNA-BINDING PROTEIN"/>
    <property type="match status" value="1"/>
</dbReference>
<name>A0AAE2CRS3_9LAMI</name>
<dbReference type="GO" id="GO:0000977">
    <property type="term" value="F:RNA polymerase II transcription regulatory region sequence-specific DNA binding"/>
    <property type="evidence" value="ECO:0007669"/>
    <property type="project" value="TreeGrafter"/>
</dbReference>
<accession>A0AAE2CRS3</accession>
<dbReference type="Pfam" id="PF16135">
    <property type="entry name" value="TDBD"/>
    <property type="match status" value="1"/>
</dbReference>
<organism evidence="5 6">
    <name type="scientific">Sesamum alatum</name>
    <dbReference type="NCBI Taxonomy" id="300844"/>
    <lineage>
        <taxon>Eukaryota</taxon>
        <taxon>Viridiplantae</taxon>
        <taxon>Streptophyta</taxon>
        <taxon>Embryophyta</taxon>
        <taxon>Tracheophyta</taxon>
        <taxon>Spermatophyta</taxon>
        <taxon>Magnoliopsida</taxon>
        <taxon>eudicotyledons</taxon>
        <taxon>Gunneridae</taxon>
        <taxon>Pentapetalae</taxon>
        <taxon>asterids</taxon>
        <taxon>lamiids</taxon>
        <taxon>Lamiales</taxon>
        <taxon>Pedaliaceae</taxon>
        <taxon>Sesamum</taxon>
    </lineage>
</organism>
<keyword evidence="2" id="KW-0539">Nucleus</keyword>
<dbReference type="AlphaFoldDB" id="A0AAE2CRS3"/>
<dbReference type="EMBL" id="JACGWO010000003">
    <property type="protein sequence ID" value="KAK4432125.1"/>
    <property type="molecule type" value="Genomic_DNA"/>
</dbReference>
<keyword evidence="6" id="KW-1185">Reference proteome</keyword>